<protein>
    <submittedName>
        <fullName evidence="5">A2M_recep domain-containing protein</fullName>
    </submittedName>
</protein>
<evidence type="ECO:0000313" key="4">
    <source>
        <dbReference type="EMBL" id="KFB37482.1"/>
    </source>
</evidence>
<dbReference type="EMBL" id="ATLV01013197">
    <property type="status" value="NOT_ANNOTATED_CDS"/>
    <property type="molecule type" value="Genomic_DNA"/>
</dbReference>
<evidence type="ECO:0000313" key="5">
    <source>
        <dbReference type="EnsemblMetazoa" id="ASIC004703-PA"/>
    </source>
</evidence>
<gene>
    <name evidence="4" type="ORF">ZHAS_00004703</name>
</gene>
<sequence length="143" mass="16215">MEYEYLVDLRNYKRQFDLSLEKLAPRSNDELKLKVCVRYRPELTNARSNMALVEVNLPSGYVADNNPISMTTGDSSIEHVATSFGATTVIVYYGSVGSEPNCFVVTAYKRSRVSLKLPAYVLVQEFYEPTKTAIEAYNIEHDD</sequence>
<name>A0A084VHN8_ANOSI</name>
<dbReference type="InterPro" id="IPR036595">
    <property type="entry name" value="A-macroglobulin_rcpt-bd_sf"/>
</dbReference>
<dbReference type="EMBL" id="KE524843">
    <property type="protein sequence ID" value="KFB37482.1"/>
    <property type="molecule type" value="Genomic_DNA"/>
</dbReference>
<dbReference type="OrthoDB" id="9998011at2759"/>
<keyword evidence="1" id="KW-0732">Signal</keyword>
<reference evidence="4 6" key="1">
    <citation type="journal article" date="2014" name="BMC Genomics">
        <title>Genome sequence of Anopheles sinensis provides insight into genetics basis of mosquito competence for malaria parasites.</title>
        <authorList>
            <person name="Zhou D."/>
            <person name="Zhang D."/>
            <person name="Ding G."/>
            <person name="Shi L."/>
            <person name="Hou Q."/>
            <person name="Ye Y."/>
            <person name="Xu Y."/>
            <person name="Zhou H."/>
            <person name="Xiong C."/>
            <person name="Li S."/>
            <person name="Yu J."/>
            <person name="Hong S."/>
            <person name="Yu X."/>
            <person name="Zou P."/>
            <person name="Chen C."/>
            <person name="Chang X."/>
            <person name="Wang W."/>
            <person name="Lv Y."/>
            <person name="Sun Y."/>
            <person name="Ma L."/>
            <person name="Shen B."/>
            <person name="Zhu C."/>
        </authorList>
    </citation>
    <scope>NUCLEOTIDE SEQUENCE [LARGE SCALE GENOMIC DNA]</scope>
</reference>
<dbReference type="SUPFAM" id="SSF49410">
    <property type="entry name" value="Alpha-macroglobulin receptor domain"/>
    <property type="match status" value="1"/>
</dbReference>
<dbReference type="EnsemblMetazoa" id="ASIC004703-RA">
    <property type="protein sequence ID" value="ASIC004703-PA"/>
    <property type="gene ID" value="ASIC004703"/>
</dbReference>
<keyword evidence="2" id="KW-0882">Thioester bond</keyword>
<evidence type="ECO:0000256" key="2">
    <source>
        <dbReference type="ARBA" id="ARBA00022966"/>
    </source>
</evidence>
<dbReference type="PANTHER" id="PTHR11412">
    <property type="entry name" value="MACROGLOBULIN / COMPLEMENT"/>
    <property type="match status" value="1"/>
</dbReference>
<evidence type="ECO:0000259" key="3">
    <source>
        <dbReference type="SMART" id="SM01361"/>
    </source>
</evidence>
<dbReference type="Proteomes" id="UP000030765">
    <property type="component" value="Unassembled WGS sequence"/>
</dbReference>
<reference evidence="5" key="2">
    <citation type="submission" date="2020-05" db="UniProtKB">
        <authorList>
            <consortium name="EnsemblMetazoa"/>
        </authorList>
    </citation>
    <scope>IDENTIFICATION</scope>
</reference>
<dbReference type="STRING" id="74873.A0A084VHN8"/>
<dbReference type="GO" id="GO:0005576">
    <property type="term" value="C:extracellular region"/>
    <property type="evidence" value="ECO:0007669"/>
    <property type="project" value="InterPro"/>
</dbReference>
<dbReference type="InterPro" id="IPR009048">
    <property type="entry name" value="A-macroglobulin_rcpt-bd"/>
</dbReference>
<dbReference type="SMART" id="SM01361">
    <property type="entry name" value="A2M_recep"/>
    <property type="match status" value="1"/>
</dbReference>
<dbReference type="PANTHER" id="PTHR11412:SF136">
    <property type="entry name" value="CD109 ANTIGEN"/>
    <property type="match status" value="1"/>
</dbReference>
<feature type="domain" description="Alpha-macroglobulin receptor-binding" evidence="3">
    <location>
        <begin position="48"/>
        <end position="137"/>
    </location>
</feature>
<keyword evidence="6" id="KW-1185">Reference proteome</keyword>
<dbReference type="InterPro" id="IPR050473">
    <property type="entry name" value="A2M/Complement_sys"/>
</dbReference>
<dbReference type="Pfam" id="PF07677">
    <property type="entry name" value="A2M_recep"/>
    <property type="match status" value="1"/>
</dbReference>
<evidence type="ECO:0000313" key="6">
    <source>
        <dbReference type="Proteomes" id="UP000030765"/>
    </source>
</evidence>
<organism evidence="4">
    <name type="scientific">Anopheles sinensis</name>
    <name type="common">Mosquito</name>
    <dbReference type="NCBI Taxonomy" id="74873"/>
    <lineage>
        <taxon>Eukaryota</taxon>
        <taxon>Metazoa</taxon>
        <taxon>Ecdysozoa</taxon>
        <taxon>Arthropoda</taxon>
        <taxon>Hexapoda</taxon>
        <taxon>Insecta</taxon>
        <taxon>Pterygota</taxon>
        <taxon>Neoptera</taxon>
        <taxon>Endopterygota</taxon>
        <taxon>Diptera</taxon>
        <taxon>Nematocera</taxon>
        <taxon>Culicoidea</taxon>
        <taxon>Culicidae</taxon>
        <taxon>Anophelinae</taxon>
        <taxon>Anopheles</taxon>
    </lineage>
</organism>
<proteinExistence type="predicted"/>
<dbReference type="VEuPathDB" id="VectorBase:ASIS002069"/>
<dbReference type="OMA" id="ATSTEWM"/>
<dbReference type="VEuPathDB" id="VectorBase:ASIC004703"/>
<dbReference type="AlphaFoldDB" id="A0A084VHN8"/>
<evidence type="ECO:0000256" key="1">
    <source>
        <dbReference type="ARBA" id="ARBA00022729"/>
    </source>
</evidence>
<accession>A0A084VHN8</accession>
<dbReference type="Gene3D" id="2.60.40.690">
    <property type="entry name" value="Alpha-macroglobulin, receptor-binding domain"/>
    <property type="match status" value="1"/>
</dbReference>